<proteinExistence type="predicted"/>
<accession>A0ABM6DU38</accession>
<keyword evidence="1" id="KW-1133">Transmembrane helix</keyword>
<dbReference type="EMBL" id="CP016176">
    <property type="protein sequence ID" value="AOM41453.1"/>
    <property type="molecule type" value="Genomic_DNA"/>
</dbReference>
<dbReference type="Proteomes" id="UP000094600">
    <property type="component" value="Chromosome"/>
</dbReference>
<keyword evidence="3" id="KW-1185">Reference proteome</keyword>
<evidence type="ECO:0000313" key="2">
    <source>
        <dbReference type="EMBL" id="AOM41453.1"/>
    </source>
</evidence>
<keyword evidence="1" id="KW-0812">Transmembrane</keyword>
<reference evidence="2 3" key="1">
    <citation type="submission" date="2016-06" db="EMBL/GenBank/DDBJ databases">
        <title>Bacterial characters and pathogenicity of Xenorhabdus hominickii from an entomopathogenic nematode, Steinernema monticolum.</title>
        <authorList>
            <person name="Park Y."/>
            <person name="Kim Y."/>
        </authorList>
    </citation>
    <scope>NUCLEOTIDE SEQUENCE [LARGE SCALE GENOMIC DNA]</scope>
    <source>
        <strain evidence="2 3">ANU1</strain>
    </source>
</reference>
<keyword evidence="1" id="KW-0472">Membrane</keyword>
<gene>
    <name evidence="2" type="ORF">A9255_13225</name>
</gene>
<evidence type="ECO:0008006" key="4">
    <source>
        <dbReference type="Google" id="ProtNLM"/>
    </source>
</evidence>
<evidence type="ECO:0000256" key="1">
    <source>
        <dbReference type="SAM" id="Phobius"/>
    </source>
</evidence>
<name>A0ABM6DU38_XENHO</name>
<sequence length="78" mass="8731">MEGGCAIEILRQKDILIKNVVGNSLFVAALTSYLGVLFTTPISAAKIPPLNLPEFVLLQEKQHFFPIKTEEAYFCFSR</sequence>
<organism evidence="2 3">
    <name type="scientific">Xenorhabdus hominickii</name>
    <dbReference type="NCBI Taxonomy" id="351679"/>
    <lineage>
        <taxon>Bacteria</taxon>
        <taxon>Pseudomonadati</taxon>
        <taxon>Pseudomonadota</taxon>
        <taxon>Gammaproteobacteria</taxon>
        <taxon>Enterobacterales</taxon>
        <taxon>Morganellaceae</taxon>
        <taxon>Xenorhabdus</taxon>
    </lineage>
</organism>
<evidence type="ECO:0000313" key="3">
    <source>
        <dbReference type="Proteomes" id="UP000094600"/>
    </source>
</evidence>
<protein>
    <recommendedName>
        <fullName evidence="4">LysR family transcriptional regulator</fullName>
    </recommendedName>
</protein>
<feature type="transmembrane region" description="Helical" evidence="1">
    <location>
        <begin position="20"/>
        <end position="44"/>
    </location>
</feature>